<evidence type="ECO:0000256" key="1">
    <source>
        <dbReference type="SAM" id="SignalP"/>
    </source>
</evidence>
<comment type="caution">
    <text evidence="2">The sequence shown here is derived from an EMBL/GenBank/DDBJ whole genome shotgun (WGS) entry which is preliminary data.</text>
</comment>
<proteinExistence type="predicted"/>
<evidence type="ECO:0000313" key="2">
    <source>
        <dbReference type="EMBL" id="KZL81717.1"/>
    </source>
</evidence>
<keyword evidence="1" id="KW-0732">Signal</keyword>
<gene>
    <name evidence="2" type="ORF">CI238_08575</name>
</gene>
<dbReference type="Proteomes" id="UP000076584">
    <property type="component" value="Unassembled WGS sequence"/>
</dbReference>
<sequence>MKISFSLFLIAAAVSAASPQLLKKVTRNLHDRAVYPQEGQVCCRTDGKNCDCDRGICVS</sequence>
<feature type="chain" id="PRO_5007884387" evidence="1">
    <location>
        <begin position="17"/>
        <end position="59"/>
    </location>
</feature>
<name>A0A167BTG5_COLIC</name>
<reference evidence="2 3" key="1">
    <citation type="submission" date="2015-06" db="EMBL/GenBank/DDBJ databases">
        <title>Survival trade-offs in plant roots during colonization by closely related pathogenic and mutualistic fungi.</title>
        <authorList>
            <person name="Hacquard S."/>
            <person name="Kracher B."/>
            <person name="Hiruma K."/>
            <person name="Weinman A."/>
            <person name="Muench P."/>
            <person name="Garrido Oter R."/>
            <person name="Ver Loren van Themaat E."/>
            <person name="Dallerey J.-F."/>
            <person name="Damm U."/>
            <person name="Henrissat B."/>
            <person name="Lespinet O."/>
            <person name="Thon M."/>
            <person name="Kemen E."/>
            <person name="McHardy A.C."/>
            <person name="Schulze-Lefert P."/>
            <person name="O'Connell R.J."/>
        </authorList>
    </citation>
    <scope>NUCLEOTIDE SEQUENCE [LARGE SCALE GENOMIC DNA]</scope>
    <source>
        <strain evidence="2 3">MAFF 238704</strain>
    </source>
</reference>
<dbReference type="AlphaFoldDB" id="A0A167BTG5"/>
<keyword evidence="3" id="KW-1185">Reference proteome</keyword>
<feature type="signal peptide" evidence="1">
    <location>
        <begin position="1"/>
        <end position="16"/>
    </location>
</feature>
<organism evidence="2 3">
    <name type="scientific">Colletotrichum incanum</name>
    <name type="common">Soybean anthracnose fungus</name>
    <dbReference type="NCBI Taxonomy" id="1573173"/>
    <lineage>
        <taxon>Eukaryota</taxon>
        <taxon>Fungi</taxon>
        <taxon>Dikarya</taxon>
        <taxon>Ascomycota</taxon>
        <taxon>Pezizomycotina</taxon>
        <taxon>Sordariomycetes</taxon>
        <taxon>Hypocreomycetidae</taxon>
        <taxon>Glomerellales</taxon>
        <taxon>Glomerellaceae</taxon>
        <taxon>Colletotrichum</taxon>
        <taxon>Colletotrichum spaethianum species complex</taxon>
    </lineage>
</organism>
<dbReference type="EMBL" id="LFIW01001599">
    <property type="protein sequence ID" value="KZL81717.1"/>
    <property type="molecule type" value="Genomic_DNA"/>
</dbReference>
<accession>A0A167BTG5</accession>
<evidence type="ECO:0000313" key="3">
    <source>
        <dbReference type="Proteomes" id="UP000076584"/>
    </source>
</evidence>
<protein>
    <submittedName>
        <fullName evidence="2">Ec1 protein</fullName>
    </submittedName>
</protein>